<dbReference type="Proteomes" id="UP000316253">
    <property type="component" value="Unassembled WGS sequence"/>
</dbReference>
<name>A0A554JBM3_9BACT</name>
<proteinExistence type="predicted"/>
<feature type="signal peptide" evidence="1">
    <location>
        <begin position="1"/>
        <end position="20"/>
    </location>
</feature>
<comment type="caution">
    <text evidence="2">The sequence shown here is derived from an EMBL/GenBank/DDBJ whole genome shotgun (WGS) entry which is preliminary data.</text>
</comment>
<reference evidence="2 3" key="1">
    <citation type="submission" date="2017-08" db="EMBL/GenBank/DDBJ databases">
        <title>Mechanisms for carbon and nitrogen cycling indicate functional differentiation within the Candidate Phyla Radiation.</title>
        <authorList>
            <person name="Danczak R.E."/>
            <person name="Johnston M.D."/>
            <person name="Kenah C."/>
            <person name="Slattery M."/>
            <person name="Wrighton K.C."/>
            <person name="Wilkins M.J."/>
        </authorList>
    </citation>
    <scope>NUCLEOTIDE SEQUENCE [LARGE SCALE GENOMIC DNA]</scope>
    <source>
        <strain evidence="2">Gr01-1014_85</strain>
    </source>
</reference>
<accession>A0A554JBM3</accession>
<gene>
    <name evidence="2" type="ORF">CEO22_393</name>
</gene>
<protein>
    <submittedName>
        <fullName evidence="2">Uncharacterized protein</fullName>
    </submittedName>
</protein>
<dbReference type="AlphaFoldDB" id="A0A554JBM3"/>
<keyword evidence="1" id="KW-0732">Signal</keyword>
<dbReference type="EMBL" id="VMFD01000032">
    <property type="protein sequence ID" value="TSC65681.1"/>
    <property type="molecule type" value="Genomic_DNA"/>
</dbReference>
<organism evidence="2 3">
    <name type="scientific">Candidatus Berkelbacteria bacterium Gr01-1014_85</name>
    <dbReference type="NCBI Taxonomy" id="2017150"/>
    <lineage>
        <taxon>Bacteria</taxon>
        <taxon>Candidatus Berkelbacteria</taxon>
    </lineage>
</organism>
<evidence type="ECO:0000313" key="3">
    <source>
        <dbReference type="Proteomes" id="UP000316253"/>
    </source>
</evidence>
<evidence type="ECO:0000256" key="1">
    <source>
        <dbReference type="SAM" id="SignalP"/>
    </source>
</evidence>
<feature type="chain" id="PRO_5022107437" evidence="1">
    <location>
        <begin position="21"/>
        <end position="94"/>
    </location>
</feature>
<sequence>MSTAGVAAAAAAAAQNNAIAALGSIVAVEPDVFLSILDKNKEAIVITAYGNLFERKYRYLTNYKGLTFFSHNSDELQLPTHVEVFRAKKIWIPR</sequence>
<evidence type="ECO:0000313" key="2">
    <source>
        <dbReference type="EMBL" id="TSC65681.1"/>
    </source>
</evidence>